<name>A0A1C7LYW2_GRIFR</name>
<organism evidence="1 2">
    <name type="scientific">Grifola frondosa</name>
    <name type="common">Maitake</name>
    <name type="synonym">Polyporus frondosus</name>
    <dbReference type="NCBI Taxonomy" id="5627"/>
    <lineage>
        <taxon>Eukaryota</taxon>
        <taxon>Fungi</taxon>
        <taxon>Dikarya</taxon>
        <taxon>Basidiomycota</taxon>
        <taxon>Agaricomycotina</taxon>
        <taxon>Agaricomycetes</taxon>
        <taxon>Polyporales</taxon>
        <taxon>Grifolaceae</taxon>
        <taxon>Grifola</taxon>
    </lineage>
</organism>
<reference evidence="1 2" key="1">
    <citation type="submission" date="2016-03" db="EMBL/GenBank/DDBJ databases">
        <title>Whole genome sequencing of Grifola frondosa 9006-11.</title>
        <authorList>
            <person name="Min B."/>
            <person name="Park H."/>
            <person name="Kim J.-G."/>
            <person name="Cho H."/>
            <person name="Oh Y.-L."/>
            <person name="Kong W.-S."/>
            <person name="Choi I.-G."/>
        </authorList>
    </citation>
    <scope>NUCLEOTIDE SEQUENCE [LARGE SCALE GENOMIC DNA]</scope>
    <source>
        <strain evidence="1 2">9006-11</strain>
    </source>
</reference>
<protein>
    <submittedName>
        <fullName evidence="1">Uncharacterized protein</fullName>
    </submittedName>
</protein>
<keyword evidence="2" id="KW-1185">Reference proteome</keyword>
<sequence>MRIPGPKKLKSRCNLLWESRSSFNRKPTWVLNLILGFNTVKLEICSVHYVCSVSSLPFRSESNALRLVDNGNSTRSVITETTITLQ</sequence>
<comment type="caution">
    <text evidence="1">The sequence shown here is derived from an EMBL/GenBank/DDBJ whole genome shotgun (WGS) entry which is preliminary data.</text>
</comment>
<dbReference type="AlphaFoldDB" id="A0A1C7LYW2"/>
<accession>A0A1C7LYW2</accession>
<gene>
    <name evidence="1" type="ORF">A0H81_10312</name>
</gene>
<evidence type="ECO:0000313" key="1">
    <source>
        <dbReference type="EMBL" id="OBZ69852.1"/>
    </source>
</evidence>
<dbReference type="Proteomes" id="UP000092993">
    <property type="component" value="Unassembled WGS sequence"/>
</dbReference>
<dbReference type="EMBL" id="LUGG01000015">
    <property type="protein sequence ID" value="OBZ69852.1"/>
    <property type="molecule type" value="Genomic_DNA"/>
</dbReference>
<evidence type="ECO:0000313" key="2">
    <source>
        <dbReference type="Proteomes" id="UP000092993"/>
    </source>
</evidence>
<proteinExistence type="predicted"/>